<proteinExistence type="predicted"/>
<keyword evidence="3" id="KW-1185">Reference proteome</keyword>
<feature type="region of interest" description="Disordered" evidence="1">
    <location>
        <begin position="1"/>
        <end position="59"/>
    </location>
</feature>
<accession>A0ABR2CV64</accession>
<dbReference type="EMBL" id="JBBPBM010000043">
    <property type="protein sequence ID" value="KAK8523409.1"/>
    <property type="molecule type" value="Genomic_DNA"/>
</dbReference>
<protein>
    <submittedName>
        <fullName evidence="2">Uncharacterized protein</fullName>
    </submittedName>
</protein>
<organism evidence="2 3">
    <name type="scientific">Hibiscus sabdariffa</name>
    <name type="common">roselle</name>
    <dbReference type="NCBI Taxonomy" id="183260"/>
    <lineage>
        <taxon>Eukaryota</taxon>
        <taxon>Viridiplantae</taxon>
        <taxon>Streptophyta</taxon>
        <taxon>Embryophyta</taxon>
        <taxon>Tracheophyta</taxon>
        <taxon>Spermatophyta</taxon>
        <taxon>Magnoliopsida</taxon>
        <taxon>eudicotyledons</taxon>
        <taxon>Gunneridae</taxon>
        <taxon>Pentapetalae</taxon>
        <taxon>rosids</taxon>
        <taxon>malvids</taxon>
        <taxon>Malvales</taxon>
        <taxon>Malvaceae</taxon>
        <taxon>Malvoideae</taxon>
        <taxon>Hibiscus</taxon>
    </lineage>
</organism>
<reference evidence="2 3" key="1">
    <citation type="journal article" date="2024" name="G3 (Bethesda)">
        <title>Genome assembly of Hibiscus sabdariffa L. provides insights into metabolisms of medicinal natural products.</title>
        <authorList>
            <person name="Kim T."/>
        </authorList>
    </citation>
    <scope>NUCLEOTIDE SEQUENCE [LARGE SCALE GENOMIC DNA]</scope>
    <source>
        <strain evidence="2">TK-2024</strain>
        <tissue evidence="2">Old leaves</tissue>
    </source>
</reference>
<sequence length="419" mass="44982">MEDDGEYTDVLKPFTSAAPPPSQSCRTTHLHRPFDSNLQSQEGNSDRREWLVSEGGDSSKSGEAINVDCLGMCSHDYTAVQENVETRFIGEQDLLGSRIEVPPVEPASDQISTPKVSDNGLDQTSNLEVLNGGSDLAVILFNGLSEPSFIGLDNVVLDLEDPCSTELVDVPSLLGPQVNAFNQKDLQDIALNSEMAVDPLPVGLSDPKEINVGVKLGSQSEESSEAAFSVESPNGYCVEDEAVEAVFGGKDFHNNQDHAGVDVSREIGDSIMSGYAFKDDTLKAAVNDKKTVQETPLIEDRRKWSDIVCGGGSKIVKAVNSKNVDNPIMGPDATLLRVLEDVGNMGLMVEGKTVVAKHKDNKDNWAKEIDDRFAASANKLFGLQGGVDCGVTQSEGEENEVLQSLLLSGTHIRLLSGTT</sequence>
<evidence type="ECO:0000256" key="1">
    <source>
        <dbReference type="SAM" id="MobiDB-lite"/>
    </source>
</evidence>
<comment type="caution">
    <text evidence="2">The sequence shown here is derived from an EMBL/GenBank/DDBJ whole genome shotgun (WGS) entry which is preliminary data.</text>
</comment>
<evidence type="ECO:0000313" key="2">
    <source>
        <dbReference type="EMBL" id="KAK8523409.1"/>
    </source>
</evidence>
<name>A0ABR2CV64_9ROSI</name>
<evidence type="ECO:0000313" key="3">
    <source>
        <dbReference type="Proteomes" id="UP001472677"/>
    </source>
</evidence>
<dbReference type="Proteomes" id="UP001472677">
    <property type="component" value="Unassembled WGS sequence"/>
</dbReference>
<gene>
    <name evidence="2" type="ORF">V6N12_047929</name>
</gene>